<dbReference type="AlphaFoldDB" id="A0A399F8G8"/>
<gene>
    <name evidence="2" type="ORF">Mgrana_02920</name>
</gene>
<sequence>MNEAAVFLLRLLLWGLPGVVSFLGLRALLEHRVRVGLGLWVAALLLAVWIKPWGLSLLSLALGALLALGPRRKSAGRWLEDQALLRGKNRKP</sequence>
<keyword evidence="1" id="KW-0812">Transmembrane</keyword>
<accession>A0A399F8G8</accession>
<keyword evidence="1" id="KW-0472">Membrane</keyword>
<name>A0A399F8G8_9DEIN</name>
<evidence type="ECO:0000256" key="1">
    <source>
        <dbReference type="SAM" id="Phobius"/>
    </source>
</evidence>
<dbReference type="EMBL" id="QWLB01000054">
    <property type="protein sequence ID" value="RIH91192.1"/>
    <property type="molecule type" value="Genomic_DNA"/>
</dbReference>
<keyword evidence="3" id="KW-1185">Reference proteome</keyword>
<evidence type="ECO:0000313" key="3">
    <source>
        <dbReference type="Proteomes" id="UP000266178"/>
    </source>
</evidence>
<feature type="transmembrane region" description="Helical" evidence="1">
    <location>
        <begin position="37"/>
        <end position="68"/>
    </location>
</feature>
<proteinExistence type="predicted"/>
<protein>
    <submittedName>
        <fullName evidence="2">Uncharacterized protein</fullName>
    </submittedName>
</protein>
<evidence type="ECO:0000313" key="2">
    <source>
        <dbReference type="EMBL" id="RIH91192.1"/>
    </source>
</evidence>
<comment type="caution">
    <text evidence="2">The sequence shown here is derived from an EMBL/GenBank/DDBJ whole genome shotgun (WGS) entry which is preliminary data.</text>
</comment>
<keyword evidence="1" id="KW-1133">Transmembrane helix</keyword>
<organism evidence="2 3">
    <name type="scientific">Meiothermus granaticius NBRC 107808</name>
    <dbReference type="NCBI Taxonomy" id="1227551"/>
    <lineage>
        <taxon>Bacteria</taxon>
        <taxon>Thermotogati</taxon>
        <taxon>Deinococcota</taxon>
        <taxon>Deinococci</taxon>
        <taxon>Thermales</taxon>
        <taxon>Thermaceae</taxon>
        <taxon>Meiothermus</taxon>
    </lineage>
</organism>
<reference evidence="2 3" key="1">
    <citation type="submission" date="2018-08" db="EMBL/GenBank/DDBJ databases">
        <title>Meiothermus granaticius genome AF-68 sequencing project.</title>
        <authorList>
            <person name="Da Costa M.S."/>
            <person name="Albuquerque L."/>
            <person name="Raposo P."/>
            <person name="Froufe H.J.C."/>
            <person name="Barroso C.S."/>
            <person name="Egas C."/>
        </authorList>
    </citation>
    <scope>NUCLEOTIDE SEQUENCE [LARGE SCALE GENOMIC DNA]</scope>
    <source>
        <strain evidence="2 3">AF-68</strain>
    </source>
</reference>
<dbReference type="Proteomes" id="UP000266178">
    <property type="component" value="Unassembled WGS sequence"/>
</dbReference>